<evidence type="ECO:0000256" key="1">
    <source>
        <dbReference type="SAM" id="MobiDB-lite"/>
    </source>
</evidence>
<accession>A0A6J4MLS4</accession>
<sequence>MGRVSTVRKRSVKSRTNGGNMNVADRDGATGAADLTPRSVAAHVTAIIPSSSAYDGLHDVSGRPMVGAHTTPSITSAASSAYEPNR</sequence>
<protein>
    <submittedName>
        <fullName evidence="2">Uncharacterized protein</fullName>
    </submittedName>
</protein>
<proteinExistence type="predicted"/>
<evidence type="ECO:0000313" key="2">
    <source>
        <dbReference type="EMBL" id="CAA9362940.1"/>
    </source>
</evidence>
<dbReference type="EMBL" id="CADCTR010002617">
    <property type="protein sequence ID" value="CAA9362940.1"/>
    <property type="molecule type" value="Genomic_DNA"/>
</dbReference>
<feature type="compositionally biased region" description="Basic residues" evidence="1">
    <location>
        <begin position="1"/>
        <end position="13"/>
    </location>
</feature>
<name>A0A6J4MLS4_9CHLR</name>
<feature type="compositionally biased region" description="Low complexity" evidence="1">
    <location>
        <begin position="68"/>
        <end position="86"/>
    </location>
</feature>
<dbReference type="AlphaFoldDB" id="A0A6J4MLS4"/>
<organism evidence="2">
    <name type="scientific">uncultured Chloroflexia bacterium</name>
    <dbReference type="NCBI Taxonomy" id="1672391"/>
    <lineage>
        <taxon>Bacteria</taxon>
        <taxon>Bacillati</taxon>
        <taxon>Chloroflexota</taxon>
        <taxon>Chloroflexia</taxon>
        <taxon>environmental samples</taxon>
    </lineage>
</organism>
<gene>
    <name evidence="2" type="ORF">AVDCRST_MAG93-7768</name>
</gene>
<feature type="region of interest" description="Disordered" evidence="1">
    <location>
        <begin position="1"/>
        <end position="32"/>
    </location>
</feature>
<reference evidence="2" key="1">
    <citation type="submission" date="2020-02" db="EMBL/GenBank/DDBJ databases">
        <authorList>
            <person name="Meier V. D."/>
        </authorList>
    </citation>
    <scope>NUCLEOTIDE SEQUENCE</scope>
    <source>
        <strain evidence="2">AVDCRST_MAG93</strain>
    </source>
</reference>
<feature type="region of interest" description="Disordered" evidence="1">
    <location>
        <begin position="65"/>
        <end position="86"/>
    </location>
</feature>